<organism evidence="1 2">
    <name type="scientific">Rhizobium ruizarguesonis</name>
    <dbReference type="NCBI Taxonomy" id="2081791"/>
    <lineage>
        <taxon>Bacteria</taxon>
        <taxon>Pseudomonadati</taxon>
        <taxon>Pseudomonadota</taxon>
        <taxon>Alphaproteobacteria</taxon>
        <taxon>Hyphomicrobiales</taxon>
        <taxon>Rhizobiaceae</taxon>
        <taxon>Rhizobium/Agrobacterium group</taxon>
        <taxon>Rhizobium</taxon>
    </lineage>
</organism>
<comment type="caution">
    <text evidence="1">The sequence shown here is derived from an EMBL/GenBank/DDBJ whole genome shotgun (WGS) entry which is preliminary data.</text>
</comment>
<reference evidence="1 2" key="1">
    <citation type="submission" date="2019-12" db="EMBL/GenBank/DDBJ databases">
        <title>Rhizobium genotypes associated with high levels of biological nitrogen fixation by grain legumes in a temperate-maritime cropping system.</title>
        <authorList>
            <person name="Maluk M."/>
            <person name="Francesc Ferrando Molina F."/>
            <person name="Lopez Del Egido L."/>
            <person name="Lafos M."/>
            <person name="Langarica-Fuentes A."/>
            <person name="Gebre Yohannes G."/>
            <person name="Young M.W."/>
            <person name="Martin P."/>
            <person name="Gantlett R."/>
            <person name="Kenicer G."/>
            <person name="Hawes C."/>
            <person name="Begg G.S."/>
            <person name="Quilliam R.S."/>
            <person name="Squire G.R."/>
            <person name="Poole P.S."/>
            <person name="Young P.W."/>
            <person name="Iannetta P.M."/>
            <person name="James E.K."/>
        </authorList>
    </citation>
    <scope>NUCLEOTIDE SEQUENCE [LARGE SCALE GENOMIC DNA]</scope>
    <source>
        <strain evidence="1 2">JHI985</strain>
    </source>
</reference>
<evidence type="ECO:0000313" key="1">
    <source>
        <dbReference type="EMBL" id="NEI50532.1"/>
    </source>
</evidence>
<gene>
    <name evidence="1" type="ORF">GR217_22875</name>
</gene>
<name>A0AAE5C430_9HYPH</name>
<evidence type="ECO:0000313" key="2">
    <source>
        <dbReference type="Proteomes" id="UP000661163"/>
    </source>
</evidence>
<dbReference type="AlphaFoldDB" id="A0AAE5C430"/>
<dbReference type="Proteomes" id="UP000661163">
    <property type="component" value="Unassembled WGS sequence"/>
</dbReference>
<dbReference type="EMBL" id="WUFC01000020">
    <property type="protein sequence ID" value="NEI50532.1"/>
    <property type="molecule type" value="Genomic_DNA"/>
</dbReference>
<dbReference type="RefSeq" id="WP_164566402.1">
    <property type="nucleotide sequence ID" value="NZ_WUFC01000020.1"/>
</dbReference>
<accession>A0AAE5C430</accession>
<dbReference type="Pfam" id="PF20339">
    <property type="entry name" value="DUF6634"/>
    <property type="match status" value="1"/>
</dbReference>
<proteinExistence type="predicted"/>
<dbReference type="InterPro" id="IPR046574">
    <property type="entry name" value="DUF6634"/>
</dbReference>
<sequence length="114" mass="13062">MNEGVLFRRSEESLRALVVQLRRLADDLETAGDREYRVEQAAVINDWFIGQRAVPCLLGRFKNHPELSDGKTGCTTELFWIDEQRGIARTLSRWYRLGNSLDRRLVGQALGGKQ</sequence>
<protein>
    <submittedName>
        <fullName evidence="1">Uncharacterized protein</fullName>
    </submittedName>
</protein>